<sequence>WSTGRDLHPGPWICSPLHSCSATRAATLDPRNSLEDSLQGEDSASGTSEGMFISNQPPARGMPEISSRYEGLGVGFAPYLQPPGPGVIRWTVGEPGFDTPPAVIEAAIKGLEEGNTKYTRGAGSMELCQAVSDYLAKHHSVEVSADDVVITPGAKQALLYSFLITTMPGDEAILLAPSWASYEPMLELIGAVPVNVPVRRDDFHPDLDAIRAAVTDRTRMILVNSPCNPTGAVFTPDELQAIVDIAVEHDLWIVSDEIYARLVWMDYPHVSPYALPGGAERTLIVNGWSKSWAMTGMRLGFLTGPPSAMRAAIKSQANSASHVPTFMMHAATVALGCDDSVEEFNREYLKRREIMTGGLSKLPGLRIVEPEGAFYVFVDITGTGMTDIEFADGALEAGVQLIPTSLITGGEGFVRISYATNEEAIHEGLRRLRAWLVD</sequence>
<name>A0A382CUS5_9ZZZZ</name>
<keyword evidence="4" id="KW-0808">Transferase</keyword>
<feature type="compositionally biased region" description="Polar residues" evidence="6">
    <location>
        <begin position="40"/>
        <end position="57"/>
    </location>
</feature>
<dbReference type="InterPro" id="IPR004839">
    <property type="entry name" value="Aminotransferase_I/II_large"/>
</dbReference>
<accession>A0A382CUS5</accession>
<keyword evidence="3" id="KW-0032">Aminotransferase</keyword>
<dbReference type="InterPro" id="IPR015424">
    <property type="entry name" value="PyrdxlP-dep_Trfase"/>
</dbReference>
<organism evidence="8">
    <name type="scientific">marine metagenome</name>
    <dbReference type="NCBI Taxonomy" id="408172"/>
    <lineage>
        <taxon>unclassified sequences</taxon>
        <taxon>metagenomes</taxon>
        <taxon>ecological metagenomes</taxon>
    </lineage>
</organism>
<dbReference type="GO" id="GO:0030170">
    <property type="term" value="F:pyridoxal phosphate binding"/>
    <property type="evidence" value="ECO:0007669"/>
    <property type="project" value="InterPro"/>
</dbReference>
<comment type="similarity">
    <text evidence="2">Belongs to the class-I pyridoxal-phosphate-dependent aminotransferase family.</text>
</comment>
<comment type="cofactor">
    <cofactor evidence="1">
        <name>pyridoxal 5'-phosphate</name>
        <dbReference type="ChEBI" id="CHEBI:597326"/>
    </cofactor>
</comment>
<evidence type="ECO:0000256" key="3">
    <source>
        <dbReference type="ARBA" id="ARBA00022576"/>
    </source>
</evidence>
<dbReference type="AlphaFoldDB" id="A0A382CUS5"/>
<evidence type="ECO:0000256" key="6">
    <source>
        <dbReference type="SAM" id="MobiDB-lite"/>
    </source>
</evidence>
<dbReference type="Pfam" id="PF00155">
    <property type="entry name" value="Aminotran_1_2"/>
    <property type="match status" value="1"/>
</dbReference>
<dbReference type="EMBL" id="UINC01036105">
    <property type="protein sequence ID" value="SVB29564.1"/>
    <property type="molecule type" value="Genomic_DNA"/>
</dbReference>
<proteinExistence type="inferred from homology"/>
<evidence type="ECO:0000256" key="4">
    <source>
        <dbReference type="ARBA" id="ARBA00022679"/>
    </source>
</evidence>
<gene>
    <name evidence="8" type="ORF">METZ01_LOCUS182418</name>
</gene>
<dbReference type="Gene3D" id="3.90.1150.10">
    <property type="entry name" value="Aspartate Aminotransferase, domain 1"/>
    <property type="match status" value="1"/>
</dbReference>
<feature type="domain" description="Aminotransferase class I/classII large" evidence="7">
    <location>
        <begin position="86"/>
        <end position="432"/>
    </location>
</feature>
<dbReference type="InterPro" id="IPR015422">
    <property type="entry name" value="PyrdxlP-dep_Trfase_small"/>
</dbReference>
<feature type="non-terminal residue" evidence="8">
    <location>
        <position position="1"/>
    </location>
</feature>
<dbReference type="GO" id="GO:0006520">
    <property type="term" value="P:amino acid metabolic process"/>
    <property type="evidence" value="ECO:0007669"/>
    <property type="project" value="InterPro"/>
</dbReference>
<evidence type="ECO:0000256" key="1">
    <source>
        <dbReference type="ARBA" id="ARBA00001933"/>
    </source>
</evidence>
<dbReference type="SUPFAM" id="SSF53383">
    <property type="entry name" value="PLP-dependent transferases"/>
    <property type="match status" value="1"/>
</dbReference>
<dbReference type="CDD" id="cd00609">
    <property type="entry name" value="AAT_like"/>
    <property type="match status" value="1"/>
</dbReference>
<evidence type="ECO:0000256" key="2">
    <source>
        <dbReference type="ARBA" id="ARBA00007441"/>
    </source>
</evidence>
<dbReference type="GO" id="GO:0008483">
    <property type="term" value="F:transaminase activity"/>
    <property type="evidence" value="ECO:0007669"/>
    <property type="project" value="UniProtKB-KW"/>
</dbReference>
<evidence type="ECO:0000259" key="7">
    <source>
        <dbReference type="Pfam" id="PF00155"/>
    </source>
</evidence>
<dbReference type="InterPro" id="IPR050596">
    <property type="entry name" value="AspAT/PAT-like"/>
</dbReference>
<keyword evidence="5" id="KW-0663">Pyridoxal phosphate</keyword>
<feature type="region of interest" description="Disordered" evidence="6">
    <location>
        <begin position="32"/>
        <end position="65"/>
    </location>
</feature>
<dbReference type="Gene3D" id="3.40.640.10">
    <property type="entry name" value="Type I PLP-dependent aspartate aminotransferase-like (Major domain)"/>
    <property type="match status" value="1"/>
</dbReference>
<dbReference type="InterPro" id="IPR015421">
    <property type="entry name" value="PyrdxlP-dep_Trfase_major"/>
</dbReference>
<dbReference type="PANTHER" id="PTHR46383:SF1">
    <property type="entry name" value="ASPARTATE AMINOTRANSFERASE"/>
    <property type="match status" value="1"/>
</dbReference>
<protein>
    <recommendedName>
        <fullName evidence="7">Aminotransferase class I/classII large domain-containing protein</fullName>
    </recommendedName>
</protein>
<evidence type="ECO:0000313" key="8">
    <source>
        <dbReference type="EMBL" id="SVB29564.1"/>
    </source>
</evidence>
<reference evidence="8" key="1">
    <citation type="submission" date="2018-05" db="EMBL/GenBank/DDBJ databases">
        <authorList>
            <person name="Lanie J.A."/>
            <person name="Ng W.-L."/>
            <person name="Kazmierczak K.M."/>
            <person name="Andrzejewski T.M."/>
            <person name="Davidsen T.M."/>
            <person name="Wayne K.J."/>
            <person name="Tettelin H."/>
            <person name="Glass J.I."/>
            <person name="Rusch D."/>
            <person name="Podicherti R."/>
            <person name="Tsui H.-C.T."/>
            <person name="Winkler M.E."/>
        </authorList>
    </citation>
    <scope>NUCLEOTIDE SEQUENCE</scope>
</reference>
<evidence type="ECO:0000256" key="5">
    <source>
        <dbReference type="ARBA" id="ARBA00022898"/>
    </source>
</evidence>
<dbReference type="PANTHER" id="PTHR46383">
    <property type="entry name" value="ASPARTATE AMINOTRANSFERASE"/>
    <property type="match status" value="1"/>
</dbReference>